<feature type="domain" description="Pyosin/cloacin translocation" evidence="5">
    <location>
        <begin position="282"/>
        <end position="420"/>
    </location>
</feature>
<evidence type="ECO:0000256" key="2">
    <source>
        <dbReference type="ARBA" id="ARBA00023022"/>
    </source>
</evidence>
<feature type="region of interest" description="Disordered" evidence="4">
    <location>
        <begin position="167"/>
        <end position="200"/>
    </location>
</feature>
<keyword evidence="2" id="KW-0044">Antibiotic</keyword>
<dbReference type="Pfam" id="PF06958">
    <property type="entry name" value="Pyocin_S"/>
    <property type="match status" value="1"/>
</dbReference>
<dbReference type="InterPro" id="IPR016128">
    <property type="entry name" value="Pyosin/cloacin_T_dom"/>
</dbReference>
<keyword evidence="1" id="KW-0929">Antimicrobial</keyword>
<evidence type="ECO:0000259" key="5">
    <source>
        <dbReference type="Pfam" id="PF06958"/>
    </source>
</evidence>
<evidence type="ECO:0000313" key="6">
    <source>
        <dbReference type="EMBL" id="TDB55659.1"/>
    </source>
</evidence>
<dbReference type="RefSeq" id="WP_088371355.1">
    <property type="nucleotide sequence ID" value="NZ_CAWOLF010000003.1"/>
</dbReference>
<accession>A0A4R4JQI4</accession>
<proteinExistence type="predicted"/>
<reference evidence="6 7" key="1">
    <citation type="journal article" date="2019" name="Int. J. Syst. Evol. Microbiol.">
        <title>Photorhabdus khanii subsp. guanajuatensis subsp. nov., isolated from Heterorhabditis atacamensis, and Photorhabdus luminescens subsp. mexicana subsp. nov., isolated from Heterorhabditis mexicana entomopathogenic nematodes.</title>
        <authorList>
            <person name="Machado R.A.R."/>
            <person name="Bruno P."/>
            <person name="Arce C.C.M."/>
            <person name="Liechti N."/>
            <person name="Kohler A."/>
            <person name="Bernal J."/>
            <person name="Bruggmann R."/>
            <person name="Turlings T.C.J."/>
        </authorList>
    </citation>
    <scope>NUCLEOTIDE SEQUENCE [LARGE SCALE GENOMIC DNA]</scope>
    <source>
        <strain evidence="6 7">MEX47-22</strain>
    </source>
</reference>
<name>A0A4R4JQI4_PHOLU</name>
<dbReference type="InterPro" id="IPR008727">
    <property type="entry name" value="PAAR_motif"/>
</dbReference>
<comment type="caution">
    <text evidence="6">The sequence shown here is derived from an EMBL/GenBank/DDBJ whole genome shotgun (WGS) entry which is preliminary data.</text>
</comment>
<dbReference type="GO" id="GO:0031640">
    <property type="term" value="P:killing of cells of another organism"/>
    <property type="evidence" value="ECO:0007669"/>
    <property type="project" value="UniProtKB-KW"/>
</dbReference>
<evidence type="ECO:0000256" key="4">
    <source>
        <dbReference type="SAM" id="MobiDB-lite"/>
    </source>
</evidence>
<keyword evidence="3" id="KW-0078">Bacteriocin</keyword>
<dbReference type="CDD" id="cd14744">
    <property type="entry name" value="PAAR_CT_2"/>
    <property type="match status" value="1"/>
</dbReference>
<dbReference type="EMBL" id="PUJX01000003">
    <property type="protein sequence ID" value="TDB55659.1"/>
    <property type="molecule type" value="Genomic_DNA"/>
</dbReference>
<evidence type="ECO:0000256" key="1">
    <source>
        <dbReference type="ARBA" id="ARBA00022529"/>
    </source>
</evidence>
<evidence type="ECO:0000256" key="3">
    <source>
        <dbReference type="ARBA" id="ARBA00023048"/>
    </source>
</evidence>
<organism evidence="6 7">
    <name type="scientific">Photorhabdus luminescens subsp. mexicana</name>
    <dbReference type="NCBI Taxonomy" id="2100167"/>
    <lineage>
        <taxon>Bacteria</taxon>
        <taxon>Pseudomonadati</taxon>
        <taxon>Pseudomonadota</taxon>
        <taxon>Gammaproteobacteria</taxon>
        <taxon>Enterobacterales</taxon>
        <taxon>Morganellaceae</taxon>
        <taxon>Photorhabdus</taxon>
    </lineage>
</organism>
<evidence type="ECO:0000313" key="7">
    <source>
        <dbReference type="Proteomes" id="UP000295550"/>
    </source>
</evidence>
<feature type="compositionally biased region" description="Basic and acidic residues" evidence="4">
    <location>
        <begin position="187"/>
        <end position="200"/>
    </location>
</feature>
<dbReference type="AlphaFoldDB" id="A0A4R4JQI4"/>
<dbReference type="GO" id="GO:0042742">
    <property type="term" value="P:defense response to bacterium"/>
    <property type="evidence" value="ECO:0007669"/>
    <property type="project" value="UniProtKB-KW"/>
</dbReference>
<dbReference type="Pfam" id="PF05488">
    <property type="entry name" value="PAAR_motif"/>
    <property type="match status" value="1"/>
</dbReference>
<feature type="compositionally biased region" description="Pro residues" evidence="4">
    <location>
        <begin position="169"/>
        <end position="183"/>
    </location>
</feature>
<dbReference type="Proteomes" id="UP000295550">
    <property type="component" value="Unassembled WGS sequence"/>
</dbReference>
<sequence>MAIGYFLLVGDKTTCGGQIITGDHTMTFNGKATAREGDKVTCGKHPGTYTIVGGVSDVFDMGRKLAGTLDSVSTCPCRARFINSEMDSYEKQEQPNHQATAPVNMAVQNFSSPVKEASNVQPEPLVTKAPPIPVFAKSCLRGKGCTDAGTEAEPADNFGRMAIYQVPSSPAPVTPQKPEPPPQGKQHPPEPDKPQDKKLPWYKRWFRDGEDKAEAAAAAVAATARSAVAEGEGLVMRYIGGGAISAGRWLAAPNPVTIGLMGLFYSPKLNDGEEDYLTPYRLRQIAEQYGKASTRVRFRWIRDEKSGRITVQGYHVSPEGGLDKVSVRMMTLNRTTGNYEFWEPGENRPTILWTPNEQEFKVPAHTGNEEQPFIPSQITVLPIPDKVGSDIESLPMPEEKDFRDYILVLPIPNMPPVYVYLSKPPVKLFEVDLYRNFAGRLRNGTHADHMPSAAAVKARLKALYPKLLPSELNSDSKNVSAIIIPEEVHQKLSQTYGGRNSSEQIERDSQDLRAALDRNFDAIKPSLKRYGATEVQLENARQRMHKINEEQGLYK</sequence>
<protein>
    <submittedName>
        <fullName evidence="6">Killer protein of pyocin s3</fullName>
    </submittedName>
</protein>
<dbReference type="InterPro" id="IPR036302">
    <property type="entry name" value="Pyosin/cloacin_T_dom_sf"/>
</dbReference>
<dbReference type="SUPFAM" id="SSF69369">
    <property type="entry name" value="Cloacin translocation domain"/>
    <property type="match status" value="1"/>
</dbReference>
<dbReference type="Gene3D" id="2.60.200.60">
    <property type="match status" value="1"/>
</dbReference>
<gene>
    <name evidence="6" type="ORF">C5468_03285</name>
</gene>